<gene>
    <name evidence="1" type="ORF">PISMIDRAFT_683938</name>
</gene>
<evidence type="ECO:0000313" key="1">
    <source>
        <dbReference type="EMBL" id="KIK18759.1"/>
    </source>
</evidence>
<keyword evidence="2" id="KW-1185">Reference proteome</keyword>
<feature type="non-terminal residue" evidence="1">
    <location>
        <position position="89"/>
    </location>
</feature>
<dbReference type="Proteomes" id="UP000054018">
    <property type="component" value="Unassembled WGS sequence"/>
</dbReference>
<dbReference type="HOGENOM" id="CLU_2460830_0_0_1"/>
<accession>A0A0C9YXY0</accession>
<dbReference type="EMBL" id="KN833797">
    <property type="protein sequence ID" value="KIK18759.1"/>
    <property type="molecule type" value="Genomic_DNA"/>
</dbReference>
<dbReference type="AlphaFoldDB" id="A0A0C9YXY0"/>
<protein>
    <submittedName>
        <fullName evidence="1">Unplaced genomic scaffold scaffold_113, whole genome shotgun sequence</fullName>
    </submittedName>
</protein>
<reference evidence="1 2" key="1">
    <citation type="submission" date="2014-04" db="EMBL/GenBank/DDBJ databases">
        <authorList>
            <consortium name="DOE Joint Genome Institute"/>
            <person name="Kuo A."/>
            <person name="Kohler A."/>
            <person name="Costa M.D."/>
            <person name="Nagy L.G."/>
            <person name="Floudas D."/>
            <person name="Copeland A."/>
            <person name="Barry K.W."/>
            <person name="Cichocki N."/>
            <person name="Veneault-Fourrey C."/>
            <person name="LaButti K."/>
            <person name="Lindquist E.A."/>
            <person name="Lipzen A."/>
            <person name="Lundell T."/>
            <person name="Morin E."/>
            <person name="Murat C."/>
            <person name="Sun H."/>
            <person name="Tunlid A."/>
            <person name="Henrissat B."/>
            <person name="Grigoriev I.V."/>
            <person name="Hibbett D.S."/>
            <person name="Martin F."/>
            <person name="Nordberg H.P."/>
            <person name="Cantor M.N."/>
            <person name="Hua S.X."/>
        </authorList>
    </citation>
    <scope>NUCLEOTIDE SEQUENCE [LARGE SCALE GENOMIC DNA]</scope>
    <source>
        <strain evidence="1 2">441</strain>
    </source>
</reference>
<name>A0A0C9YXY0_9AGAM</name>
<evidence type="ECO:0000313" key="2">
    <source>
        <dbReference type="Proteomes" id="UP000054018"/>
    </source>
</evidence>
<organism evidence="1 2">
    <name type="scientific">Pisolithus microcarpus 441</name>
    <dbReference type="NCBI Taxonomy" id="765257"/>
    <lineage>
        <taxon>Eukaryota</taxon>
        <taxon>Fungi</taxon>
        <taxon>Dikarya</taxon>
        <taxon>Basidiomycota</taxon>
        <taxon>Agaricomycotina</taxon>
        <taxon>Agaricomycetes</taxon>
        <taxon>Agaricomycetidae</taxon>
        <taxon>Boletales</taxon>
        <taxon>Sclerodermatineae</taxon>
        <taxon>Pisolithaceae</taxon>
        <taxon>Pisolithus</taxon>
    </lineage>
</organism>
<reference evidence="2" key="2">
    <citation type="submission" date="2015-01" db="EMBL/GenBank/DDBJ databases">
        <title>Evolutionary Origins and Diversification of the Mycorrhizal Mutualists.</title>
        <authorList>
            <consortium name="DOE Joint Genome Institute"/>
            <consortium name="Mycorrhizal Genomics Consortium"/>
            <person name="Kohler A."/>
            <person name="Kuo A."/>
            <person name="Nagy L.G."/>
            <person name="Floudas D."/>
            <person name="Copeland A."/>
            <person name="Barry K.W."/>
            <person name="Cichocki N."/>
            <person name="Veneault-Fourrey C."/>
            <person name="LaButti K."/>
            <person name="Lindquist E.A."/>
            <person name="Lipzen A."/>
            <person name="Lundell T."/>
            <person name="Morin E."/>
            <person name="Murat C."/>
            <person name="Riley R."/>
            <person name="Ohm R."/>
            <person name="Sun H."/>
            <person name="Tunlid A."/>
            <person name="Henrissat B."/>
            <person name="Grigoriev I.V."/>
            <person name="Hibbett D.S."/>
            <person name="Martin F."/>
        </authorList>
    </citation>
    <scope>NUCLEOTIDE SEQUENCE [LARGE SCALE GENOMIC DNA]</scope>
    <source>
        <strain evidence="2">441</strain>
    </source>
</reference>
<sequence length="89" mass="9922">MGTSDTSTLKWIRWVYSCTRLCSPGAGSIANSQQAPLHSTGCYSQTSFWQAICVLNIITTRSRLHRHLSLPLFPLLCSPSHQRDRSSSL</sequence>
<proteinExistence type="predicted"/>